<evidence type="ECO:0000313" key="2">
    <source>
        <dbReference type="EMBL" id="SVE39997.1"/>
    </source>
</evidence>
<feature type="non-terminal residue" evidence="2">
    <location>
        <position position="1"/>
    </location>
</feature>
<keyword evidence="1" id="KW-0472">Membrane</keyword>
<gene>
    <name evidence="2" type="ORF">METZ01_LOCUS492851</name>
</gene>
<evidence type="ECO:0000256" key="1">
    <source>
        <dbReference type="SAM" id="Phobius"/>
    </source>
</evidence>
<organism evidence="2">
    <name type="scientific">marine metagenome</name>
    <dbReference type="NCBI Taxonomy" id="408172"/>
    <lineage>
        <taxon>unclassified sequences</taxon>
        <taxon>metagenomes</taxon>
        <taxon>ecological metagenomes</taxon>
    </lineage>
</organism>
<sequence length="89" mass="10047">WLFICSLFIYVITTQDWIFAHRQASPTESLIMGTLGMAIIVLSLVGFILGWVGARQQNRRKLFDVLGIVFNSLPLFVIVLFLSGYDPTP</sequence>
<name>A0A383D604_9ZZZZ</name>
<dbReference type="AlphaFoldDB" id="A0A383D604"/>
<feature type="transmembrane region" description="Helical" evidence="1">
    <location>
        <begin position="65"/>
        <end position="85"/>
    </location>
</feature>
<keyword evidence="1" id="KW-1133">Transmembrane helix</keyword>
<keyword evidence="1" id="KW-0812">Transmembrane</keyword>
<proteinExistence type="predicted"/>
<dbReference type="EMBL" id="UINC01214665">
    <property type="protein sequence ID" value="SVE39997.1"/>
    <property type="molecule type" value="Genomic_DNA"/>
</dbReference>
<feature type="transmembrane region" description="Helical" evidence="1">
    <location>
        <begin position="30"/>
        <end position="53"/>
    </location>
</feature>
<protein>
    <submittedName>
        <fullName evidence="2">Uncharacterized protein</fullName>
    </submittedName>
</protein>
<accession>A0A383D604</accession>
<reference evidence="2" key="1">
    <citation type="submission" date="2018-05" db="EMBL/GenBank/DDBJ databases">
        <authorList>
            <person name="Lanie J.A."/>
            <person name="Ng W.-L."/>
            <person name="Kazmierczak K.M."/>
            <person name="Andrzejewski T.M."/>
            <person name="Davidsen T.M."/>
            <person name="Wayne K.J."/>
            <person name="Tettelin H."/>
            <person name="Glass J.I."/>
            <person name="Rusch D."/>
            <person name="Podicherti R."/>
            <person name="Tsui H.-C.T."/>
            <person name="Winkler M.E."/>
        </authorList>
    </citation>
    <scope>NUCLEOTIDE SEQUENCE</scope>
</reference>